<dbReference type="GeneID" id="33323459"/>
<dbReference type="Proteomes" id="UP000197156">
    <property type="component" value="Chromosome"/>
</dbReference>
<name>A0A218P0D6_THECE</name>
<dbReference type="InterPro" id="IPR002881">
    <property type="entry name" value="DUF58"/>
</dbReference>
<evidence type="ECO:0000313" key="3">
    <source>
        <dbReference type="EMBL" id="ASI98397.1"/>
    </source>
</evidence>
<dbReference type="OrthoDB" id="3263at2157"/>
<sequence length="428" mass="47735">MKPAEVILSLAAVVSATAYLLASPAVALIGVVLMAYYALARLSFEPRVRVSRRFPARGTEKEPLKAEIHIENDSPIPGVLKIRETSEKAFAKDLRVELKPGERRYVTQTIVPQSKGRVDLKGKAEFEDALGLFKEDVKVEEHGGITVFPSPGSIGEAMKERRQVEALAEAEKALGIGAETLDFEELREFMPGDDIIRVDWKATSRLQTLIVRVFKRETLADVYLLINVAKEFRREMRPGRIDYLVLITSQLTAYFKHFGHAIKVIAYDDSGVVKVIENASDPLKVVLELGLKGERGLPQITPSRLSPKRSSLGRTVSKLRKGTEASGPVAAAMKVESGAYVLMVDDLGLHPGEIIKASRILDRKGAKAVLLYPNPVLFMSKKDLTKEKLETLYRAYRERKEMMKRVIGWIKVIEVGPRDLLPKVVRKL</sequence>
<keyword evidence="1" id="KW-1133">Transmembrane helix</keyword>
<proteinExistence type="predicted"/>
<evidence type="ECO:0000259" key="2">
    <source>
        <dbReference type="Pfam" id="PF01882"/>
    </source>
</evidence>
<organism evidence="3 4">
    <name type="scientific">Thermococcus celer Vu 13 = JCM 8558</name>
    <dbReference type="NCBI Taxonomy" id="1293037"/>
    <lineage>
        <taxon>Archaea</taxon>
        <taxon>Methanobacteriati</taxon>
        <taxon>Methanobacteriota</taxon>
        <taxon>Thermococci</taxon>
        <taxon>Thermococcales</taxon>
        <taxon>Thermococcaceae</taxon>
        <taxon>Thermococcus</taxon>
    </lineage>
</organism>
<feature type="transmembrane region" description="Helical" evidence="1">
    <location>
        <begin position="6"/>
        <end position="39"/>
    </location>
</feature>
<feature type="domain" description="DUF58" evidence="2">
    <location>
        <begin position="185"/>
        <end position="230"/>
    </location>
</feature>
<dbReference type="RefSeq" id="WP_088862357.1">
    <property type="nucleotide sequence ID" value="NZ_CP014854.1"/>
</dbReference>
<dbReference type="EMBL" id="CP014854">
    <property type="protein sequence ID" value="ASI98397.1"/>
    <property type="molecule type" value="Genomic_DNA"/>
</dbReference>
<evidence type="ECO:0000256" key="1">
    <source>
        <dbReference type="SAM" id="Phobius"/>
    </source>
</evidence>
<evidence type="ECO:0000313" key="4">
    <source>
        <dbReference type="Proteomes" id="UP000197156"/>
    </source>
</evidence>
<dbReference type="PANTHER" id="PTHR34351:SF1">
    <property type="entry name" value="SLR1927 PROTEIN"/>
    <property type="match status" value="1"/>
</dbReference>
<reference evidence="3 4" key="1">
    <citation type="submission" date="2016-03" db="EMBL/GenBank/DDBJ databases">
        <title>Complete genome sequence of Thermococcus celer.</title>
        <authorList>
            <person name="Oger P.M."/>
        </authorList>
    </citation>
    <scope>NUCLEOTIDE SEQUENCE [LARGE SCALE GENOMIC DNA]</scope>
    <source>
        <strain evidence="3 4">Vu 13</strain>
    </source>
</reference>
<accession>A0A218P0D6</accession>
<dbReference type="PANTHER" id="PTHR34351">
    <property type="entry name" value="SLR1927 PROTEIN-RELATED"/>
    <property type="match status" value="1"/>
</dbReference>
<keyword evidence="1" id="KW-0812">Transmembrane</keyword>
<dbReference type="AlphaFoldDB" id="A0A218P0D6"/>
<gene>
    <name evidence="3" type="ORF">A3L02_01870</name>
</gene>
<protein>
    <recommendedName>
        <fullName evidence="2">DUF58 domain-containing protein</fullName>
    </recommendedName>
</protein>
<keyword evidence="1" id="KW-0472">Membrane</keyword>
<dbReference type="Pfam" id="PF01882">
    <property type="entry name" value="DUF58"/>
    <property type="match status" value="1"/>
</dbReference>
<dbReference type="KEGG" id="tce:A3L02_01870"/>
<keyword evidence="4" id="KW-1185">Reference proteome</keyword>